<feature type="binding site" evidence="13">
    <location>
        <position position="210"/>
    </location>
    <ligand>
        <name>ATP</name>
        <dbReference type="ChEBI" id="CHEBI:30616"/>
    </ligand>
</feature>
<evidence type="ECO:0000256" key="12">
    <source>
        <dbReference type="ARBA" id="ARBA00047371"/>
    </source>
</evidence>
<feature type="binding site" evidence="13">
    <location>
        <position position="312"/>
    </location>
    <ligand>
        <name>ATP</name>
        <dbReference type="ChEBI" id="CHEBI:30616"/>
    </ligand>
</feature>
<comment type="caution">
    <text evidence="14">The sequence shown here is derived from an EMBL/GenBank/DDBJ whole genome shotgun (WGS) entry which is preliminary data.</text>
</comment>
<dbReference type="GO" id="GO:0005524">
    <property type="term" value="F:ATP binding"/>
    <property type="evidence" value="ECO:0007669"/>
    <property type="project" value="UniProtKB-UniRule"/>
</dbReference>
<sequence>MKANVQHVKEGSTHYQLSVSQLVELALQRKEGGLSSTGALQVFTGAFTGRSPKDKFIVKEPSVMDKVDWGAVNQPISRQQFDLLYQKAQDYMADKELFIFDGFAGADSTYRLPIRVVNEYAWHNLFVKQLFIRPTTEELLKHKAEFTVIALPGLKADPAVHGTNSETFICISFEKKIVLIGGTEYAGEMKKSIFSVLNYLLPIRGALPMHCSANVGVEGDVALFFGLSGTGKTTLSADPNRRLIGDDEHGWTDSGVYNFEGGCYAKCAYLSEEKEPQIWQAIGYGSVLENVVLEPETAKAVYHDTTITENTRAAYPIEAISGAMIPGTAGHPGVIIFLTADAFGVLPPISKLTKEQAMYHFLSGYTSKLAGTERGVTEPEATFSSCFGAPFLPLAPTVYAQMLGQKIDEHGVKVYLVNTGWTGGPVGVGKRIQLAYTRAMVTAALNGTIEQANFKADQTFGLQCPDSVAGVPSEVLQPRNTWEDPAAYERAAWDLANRFIRNFKKFTGVDEQIVMAGPRLED</sequence>
<name>A0A926QGY3_9BACL</name>
<keyword evidence="6 13" id="KW-0479">Metal-binding</keyword>
<dbReference type="NCBIfam" id="NF006820">
    <property type="entry name" value="PRK09344.1-2"/>
    <property type="match status" value="1"/>
</dbReference>
<comment type="subcellular location">
    <subcellularLocation>
        <location evidence="13">Cytoplasm</location>
    </subcellularLocation>
</comment>
<keyword evidence="9 13" id="KW-0067">ATP-binding</keyword>
<dbReference type="PROSITE" id="PS00532">
    <property type="entry name" value="PEPCK_ATP"/>
    <property type="match status" value="1"/>
</dbReference>
<evidence type="ECO:0000256" key="5">
    <source>
        <dbReference type="ARBA" id="ARBA00022490"/>
    </source>
</evidence>
<dbReference type="PIRSF" id="PIRSF006294">
    <property type="entry name" value="PEP_crbxkin"/>
    <property type="match status" value="1"/>
</dbReference>
<dbReference type="Gene3D" id="3.90.228.20">
    <property type="match status" value="1"/>
</dbReference>
<dbReference type="PANTHER" id="PTHR30031:SF0">
    <property type="entry name" value="PHOSPHOENOLPYRUVATE CARBOXYKINASE (ATP)"/>
    <property type="match status" value="1"/>
</dbReference>
<accession>A0A926QGY3</accession>
<comment type="catalytic activity">
    <reaction evidence="12 13">
        <text>oxaloacetate + ATP = phosphoenolpyruvate + ADP + CO2</text>
        <dbReference type="Rhea" id="RHEA:18617"/>
        <dbReference type="ChEBI" id="CHEBI:16452"/>
        <dbReference type="ChEBI" id="CHEBI:16526"/>
        <dbReference type="ChEBI" id="CHEBI:30616"/>
        <dbReference type="ChEBI" id="CHEBI:58702"/>
        <dbReference type="ChEBI" id="CHEBI:456216"/>
        <dbReference type="EC" id="4.1.1.49"/>
    </reaction>
</comment>
<evidence type="ECO:0000256" key="1">
    <source>
        <dbReference type="ARBA" id="ARBA00004742"/>
    </source>
</evidence>
<feature type="binding site" evidence="13">
    <location>
        <position position="210"/>
    </location>
    <ligand>
        <name>Mn(2+)</name>
        <dbReference type="ChEBI" id="CHEBI:29035"/>
    </ligand>
</feature>
<keyword evidence="5 13" id="KW-0963">Cytoplasm</keyword>
<evidence type="ECO:0000256" key="13">
    <source>
        <dbReference type="HAMAP-Rule" id="MF_00453"/>
    </source>
</evidence>
<gene>
    <name evidence="13 14" type="primary">pckA</name>
    <name evidence="14" type="ORF">ICC18_02165</name>
</gene>
<dbReference type="Pfam" id="PF01293">
    <property type="entry name" value="PEPCK_ATP"/>
    <property type="match status" value="1"/>
</dbReference>
<dbReference type="PANTHER" id="PTHR30031">
    <property type="entry name" value="PHOSPHOENOLPYRUVATE CARBOXYKINASE ATP"/>
    <property type="match status" value="1"/>
</dbReference>
<dbReference type="Gene3D" id="3.40.449.10">
    <property type="entry name" value="Phosphoenolpyruvate Carboxykinase, domain 1"/>
    <property type="match status" value="1"/>
</dbReference>
<protein>
    <recommendedName>
        <fullName evidence="3 13">Phosphoenolpyruvate carboxykinase (ATP)</fullName>
        <shortName evidence="13">PCK</shortName>
        <shortName evidence="13">PEP carboxykinase</shortName>
        <shortName evidence="13">PEPCK</shortName>
        <ecNumber evidence="3 13">4.1.1.49</ecNumber>
    </recommendedName>
</protein>
<evidence type="ECO:0000256" key="3">
    <source>
        <dbReference type="ARBA" id="ARBA00012363"/>
    </source>
</evidence>
<dbReference type="GO" id="GO:0046872">
    <property type="term" value="F:metal ion binding"/>
    <property type="evidence" value="ECO:0007669"/>
    <property type="project" value="UniProtKB-KW"/>
</dbReference>
<keyword evidence="15" id="KW-1185">Reference proteome</keyword>
<feature type="binding site" evidence="13">
    <location>
        <position position="312"/>
    </location>
    <ligand>
        <name>substrate</name>
    </ligand>
</feature>
<evidence type="ECO:0000256" key="2">
    <source>
        <dbReference type="ARBA" id="ARBA00006052"/>
    </source>
</evidence>
<evidence type="ECO:0000256" key="9">
    <source>
        <dbReference type="ARBA" id="ARBA00022840"/>
    </source>
</evidence>
<keyword evidence="8 13" id="KW-0210">Decarboxylase</keyword>
<feature type="binding site" evidence="13">
    <location>
        <position position="247"/>
    </location>
    <ligand>
        <name>Mn(2+)</name>
        <dbReference type="ChEBI" id="CHEBI:29035"/>
    </ligand>
</feature>
<dbReference type="SUPFAM" id="SSF68923">
    <property type="entry name" value="PEP carboxykinase N-terminal domain"/>
    <property type="match status" value="1"/>
</dbReference>
<evidence type="ECO:0000256" key="8">
    <source>
        <dbReference type="ARBA" id="ARBA00022793"/>
    </source>
</evidence>
<evidence type="ECO:0000256" key="11">
    <source>
        <dbReference type="ARBA" id="ARBA00023239"/>
    </source>
</evidence>
<reference evidence="14" key="1">
    <citation type="submission" date="2020-09" db="EMBL/GenBank/DDBJ databases">
        <title>Draft Genome Sequence of Paenibacillus sp. WST5.</title>
        <authorList>
            <person name="Bao Z."/>
        </authorList>
    </citation>
    <scope>NUCLEOTIDE SEQUENCE</scope>
    <source>
        <strain evidence="14">WST5</strain>
    </source>
</reference>
<dbReference type="InterPro" id="IPR015994">
    <property type="entry name" value="PEPCK_ATP_CS"/>
</dbReference>
<feature type="binding site" evidence="13">
    <location>
        <position position="185"/>
    </location>
    <ligand>
        <name>substrate</name>
    </ligand>
</feature>
<feature type="binding site" evidence="13">
    <location>
        <begin position="226"/>
        <end position="234"/>
    </location>
    <ligand>
        <name>ATP</name>
        <dbReference type="ChEBI" id="CHEBI:30616"/>
    </ligand>
</feature>
<dbReference type="EC" id="4.1.1.49" evidence="3 13"/>
<evidence type="ECO:0000313" key="14">
    <source>
        <dbReference type="EMBL" id="MBD0378925.1"/>
    </source>
</evidence>
<dbReference type="SUPFAM" id="SSF53795">
    <property type="entry name" value="PEP carboxykinase-like"/>
    <property type="match status" value="1"/>
</dbReference>
<dbReference type="GO" id="GO:0004612">
    <property type="term" value="F:phosphoenolpyruvate carboxykinase (ATP) activity"/>
    <property type="evidence" value="ECO:0007669"/>
    <property type="project" value="UniProtKB-UniRule"/>
</dbReference>
<evidence type="ECO:0000256" key="4">
    <source>
        <dbReference type="ARBA" id="ARBA00022432"/>
    </source>
</evidence>
<dbReference type="RefSeq" id="WP_188172726.1">
    <property type="nucleotide sequence ID" value="NZ_JACVVD010000001.1"/>
</dbReference>
<dbReference type="NCBIfam" id="TIGR00224">
    <property type="entry name" value="pckA"/>
    <property type="match status" value="1"/>
</dbReference>
<evidence type="ECO:0000256" key="7">
    <source>
        <dbReference type="ARBA" id="ARBA00022741"/>
    </source>
</evidence>
<comment type="function">
    <text evidence="13">Involved in the gluconeogenesis. Catalyzes the conversion of oxaloacetate (OAA) to phosphoenolpyruvate (PEP) through direct phosphoryl transfer between the nucleoside triphosphate and OAA.</text>
</comment>
<evidence type="ECO:0000313" key="15">
    <source>
        <dbReference type="Proteomes" id="UP000650466"/>
    </source>
</evidence>
<keyword evidence="11 13" id="KW-0456">Lyase</keyword>
<feature type="binding site" evidence="13">
    <location>
        <position position="437"/>
    </location>
    <ligand>
        <name>ATP</name>
        <dbReference type="ChEBI" id="CHEBI:30616"/>
    </ligand>
</feature>
<dbReference type="AlphaFoldDB" id="A0A926QGY3"/>
<dbReference type="NCBIfam" id="NF006821">
    <property type="entry name" value="PRK09344.1-3"/>
    <property type="match status" value="1"/>
</dbReference>
<dbReference type="GO" id="GO:0006094">
    <property type="term" value="P:gluconeogenesis"/>
    <property type="evidence" value="ECO:0007669"/>
    <property type="project" value="UniProtKB-UniRule"/>
</dbReference>
<dbReference type="InterPro" id="IPR008210">
    <property type="entry name" value="PEP_carboxykinase_N"/>
</dbReference>
<keyword evidence="4 13" id="KW-0312">Gluconeogenesis</keyword>
<dbReference type="FunFam" id="3.40.449.10:FF:000001">
    <property type="entry name" value="Phosphoenolpyruvate carboxykinase (ATP)"/>
    <property type="match status" value="1"/>
</dbReference>
<dbReference type="CDD" id="cd00484">
    <property type="entry name" value="PEPCK_ATP"/>
    <property type="match status" value="1"/>
</dbReference>
<dbReference type="GO" id="GO:0005829">
    <property type="term" value="C:cytosol"/>
    <property type="evidence" value="ECO:0007669"/>
    <property type="project" value="TreeGrafter"/>
</dbReference>
<dbReference type="Gene3D" id="2.170.8.10">
    <property type="entry name" value="Phosphoenolpyruvate Carboxykinase, domain 2"/>
    <property type="match status" value="1"/>
</dbReference>
<feature type="binding site" evidence="13">
    <location>
        <position position="191"/>
    </location>
    <ligand>
        <name>ATP</name>
        <dbReference type="ChEBI" id="CHEBI:30616"/>
    </ligand>
</feature>
<dbReference type="HAMAP" id="MF_00453">
    <property type="entry name" value="PEPCK_ATP"/>
    <property type="match status" value="1"/>
</dbReference>
<keyword evidence="7 13" id="KW-0547">Nucleotide-binding</keyword>
<organism evidence="14 15">
    <name type="scientific">Paenibacillus sedimenti</name>
    <dbReference type="NCBI Taxonomy" id="2770274"/>
    <lineage>
        <taxon>Bacteria</taxon>
        <taxon>Bacillati</taxon>
        <taxon>Bacillota</taxon>
        <taxon>Bacilli</taxon>
        <taxon>Bacillales</taxon>
        <taxon>Paenibacillaceae</taxon>
        <taxon>Paenibacillus</taxon>
    </lineage>
</organism>
<keyword evidence="10 13" id="KW-0464">Manganese</keyword>
<dbReference type="InterPro" id="IPR001272">
    <property type="entry name" value="PEP_carboxykinase_ATP"/>
</dbReference>
<comment type="similarity">
    <text evidence="2 13">Belongs to the phosphoenolpyruvate carboxykinase (ATP) family.</text>
</comment>
<dbReference type="EMBL" id="JACVVD010000001">
    <property type="protein sequence ID" value="MBD0378925.1"/>
    <property type="molecule type" value="Genomic_DNA"/>
</dbReference>
<comment type="cofactor">
    <cofactor evidence="13">
        <name>Mn(2+)</name>
        <dbReference type="ChEBI" id="CHEBI:29035"/>
    </cofactor>
    <text evidence="13">Binds 1 Mn(2+) ion per subunit.</text>
</comment>
<feature type="binding site" evidence="13">
    <location>
        <position position="191"/>
    </location>
    <ligand>
        <name>Mn(2+)</name>
        <dbReference type="ChEBI" id="CHEBI:29035"/>
    </ligand>
</feature>
<dbReference type="Proteomes" id="UP000650466">
    <property type="component" value="Unassembled WGS sequence"/>
</dbReference>
<dbReference type="InterPro" id="IPR013035">
    <property type="entry name" value="PEP_carboxykinase_C"/>
</dbReference>
<feature type="binding site" evidence="13">
    <location>
        <position position="275"/>
    </location>
    <ligand>
        <name>ATP</name>
        <dbReference type="ChEBI" id="CHEBI:30616"/>
    </ligand>
</feature>
<evidence type="ECO:0000256" key="10">
    <source>
        <dbReference type="ARBA" id="ARBA00023211"/>
    </source>
</evidence>
<feature type="binding site" evidence="13">
    <location>
        <position position="191"/>
    </location>
    <ligand>
        <name>substrate</name>
    </ligand>
</feature>
<evidence type="ECO:0000256" key="6">
    <source>
        <dbReference type="ARBA" id="ARBA00022723"/>
    </source>
</evidence>
<proteinExistence type="inferred from homology"/>
<comment type="pathway">
    <text evidence="1 13">Carbohydrate biosynthesis; gluconeogenesis.</text>
</comment>
<feature type="binding site" evidence="13">
    <location>
        <position position="50"/>
    </location>
    <ligand>
        <name>substrate</name>
    </ligand>
</feature>
<feature type="binding site" evidence="13">
    <location>
        <begin position="431"/>
        <end position="432"/>
    </location>
    <ligand>
        <name>ATP</name>
        <dbReference type="ChEBI" id="CHEBI:30616"/>
    </ligand>
</feature>